<dbReference type="Gene3D" id="3.30.200.20">
    <property type="entry name" value="Phosphorylase Kinase, domain 1"/>
    <property type="match status" value="1"/>
</dbReference>
<dbReference type="GO" id="GO:0004672">
    <property type="term" value="F:protein kinase activity"/>
    <property type="evidence" value="ECO:0007669"/>
    <property type="project" value="InterPro"/>
</dbReference>
<dbReference type="EMBL" id="SGPL01001069">
    <property type="protein sequence ID" value="THH04988.1"/>
    <property type="molecule type" value="Genomic_DNA"/>
</dbReference>
<dbReference type="Proteomes" id="UP000310158">
    <property type="component" value="Unassembled WGS sequence"/>
</dbReference>
<organism evidence="3 4">
    <name type="scientific">Bondarzewia mesenterica</name>
    <dbReference type="NCBI Taxonomy" id="1095465"/>
    <lineage>
        <taxon>Eukaryota</taxon>
        <taxon>Fungi</taxon>
        <taxon>Dikarya</taxon>
        <taxon>Basidiomycota</taxon>
        <taxon>Agaricomycotina</taxon>
        <taxon>Agaricomycetes</taxon>
        <taxon>Russulales</taxon>
        <taxon>Bondarzewiaceae</taxon>
        <taxon>Bondarzewia</taxon>
    </lineage>
</organism>
<dbReference type="OrthoDB" id="5987198at2759"/>
<feature type="compositionally biased region" description="Low complexity" evidence="1">
    <location>
        <begin position="38"/>
        <end position="51"/>
    </location>
</feature>
<feature type="domain" description="Protein kinase" evidence="2">
    <location>
        <begin position="52"/>
        <end position="303"/>
    </location>
</feature>
<gene>
    <name evidence="3" type="ORF">EW146_g10020</name>
</gene>
<evidence type="ECO:0000313" key="3">
    <source>
        <dbReference type="EMBL" id="THH04988.1"/>
    </source>
</evidence>
<evidence type="ECO:0000259" key="2">
    <source>
        <dbReference type="PROSITE" id="PS50011"/>
    </source>
</evidence>
<feature type="region of interest" description="Disordered" evidence="1">
    <location>
        <begin position="1"/>
        <end position="56"/>
    </location>
</feature>
<name>A0A4S4L2Z4_9AGAM</name>
<dbReference type="InterPro" id="IPR011009">
    <property type="entry name" value="Kinase-like_dom_sf"/>
</dbReference>
<dbReference type="Gene3D" id="1.10.510.10">
    <property type="entry name" value="Transferase(Phosphotransferase) domain 1"/>
    <property type="match status" value="1"/>
</dbReference>
<dbReference type="SUPFAM" id="SSF56112">
    <property type="entry name" value="Protein kinase-like (PK-like)"/>
    <property type="match status" value="1"/>
</dbReference>
<evidence type="ECO:0000256" key="1">
    <source>
        <dbReference type="SAM" id="MobiDB-lite"/>
    </source>
</evidence>
<evidence type="ECO:0000313" key="4">
    <source>
        <dbReference type="Proteomes" id="UP000310158"/>
    </source>
</evidence>
<accession>A0A4S4L2Z4</accession>
<dbReference type="GO" id="GO:0005524">
    <property type="term" value="F:ATP binding"/>
    <property type="evidence" value="ECO:0007669"/>
    <property type="project" value="InterPro"/>
</dbReference>
<dbReference type="InterPro" id="IPR000719">
    <property type="entry name" value="Prot_kinase_dom"/>
</dbReference>
<feature type="non-terminal residue" evidence="3">
    <location>
        <position position="303"/>
    </location>
</feature>
<sequence>MKPSVLATTTTTAASPHLAPIELSTYTKAGPPSPLQPRPSTSSTNHRPSSSFDDITTIDESSRGAHVESHIEDINEPYGLRELEKGWCFLEPFIQSKGYALRSRYAPGWVGSWVGTSLDPLECEDSIIVNSTVLDAVRVSDNTQVLLKIHTPLDALHVHPSKEHELAVLAYFSSPPLSDDPRNHCVPLLDVLDVSGDDVRISVTPLFRDWYAPPFCMTVEALGFIRQLLEGLEFMHEHGIAHCNIAPRNILMDARELFPEGFHGAYNMNPAHRMSESHLARRTRLSTPTPVRYYYIDFGHCAR</sequence>
<protein>
    <recommendedName>
        <fullName evidence="2">Protein kinase domain-containing protein</fullName>
    </recommendedName>
</protein>
<dbReference type="AlphaFoldDB" id="A0A4S4L2Z4"/>
<proteinExistence type="predicted"/>
<dbReference type="PROSITE" id="PS50011">
    <property type="entry name" value="PROTEIN_KINASE_DOM"/>
    <property type="match status" value="1"/>
</dbReference>
<reference evidence="3 4" key="1">
    <citation type="submission" date="2019-02" db="EMBL/GenBank/DDBJ databases">
        <title>Genome sequencing of the rare red list fungi Bondarzewia mesenterica.</title>
        <authorList>
            <person name="Buettner E."/>
            <person name="Kellner H."/>
        </authorList>
    </citation>
    <scope>NUCLEOTIDE SEQUENCE [LARGE SCALE GENOMIC DNA]</scope>
    <source>
        <strain evidence="3 4">DSM 108281</strain>
    </source>
</reference>
<comment type="caution">
    <text evidence="3">The sequence shown here is derived from an EMBL/GenBank/DDBJ whole genome shotgun (WGS) entry which is preliminary data.</text>
</comment>
<keyword evidence="4" id="KW-1185">Reference proteome</keyword>